<dbReference type="CDD" id="cd02440">
    <property type="entry name" value="AdoMet_MTases"/>
    <property type="match status" value="1"/>
</dbReference>
<dbReference type="InterPro" id="IPR013217">
    <property type="entry name" value="Methyltransf_12"/>
</dbReference>
<accession>A0A3L8Q271</accession>
<organism evidence="2 3">
    <name type="scientific">Parashewanella curva</name>
    <dbReference type="NCBI Taxonomy" id="2338552"/>
    <lineage>
        <taxon>Bacteria</taxon>
        <taxon>Pseudomonadati</taxon>
        <taxon>Pseudomonadota</taxon>
        <taxon>Gammaproteobacteria</taxon>
        <taxon>Alteromonadales</taxon>
        <taxon>Shewanellaceae</taxon>
        <taxon>Parashewanella</taxon>
    </lineage>
</organism>
<evidence type="ECO:0000313" key="2">
    <source>
        <dbReference type="EMBL" id="RLV61766.1"/>
    </source>
</evidence>
<sequence>MSPETIDAGQAIYSKKILMIYDIWVLGISNRFIWRCPTKHLRALFSEHVSDNHLDVGVGTGYFLDKCLKNKPRRVALLDLNPNSLAATAQRVRRFSPEINQGNVLEPISLKGDKFDSISINYLLHCLPGSMAEKCQAFGFLAEHITPDGVLFGSTIIGEGLPKTSVASKLMNFYNEKGAFSNIGDDVSSLKAGLKHYFDDVELYTIGCVAIFVARKAIQ</sequence>
<feature type="domain" description="Methyltransferase type 12" evidence="1">
    <location>
        <begin position="54"/>
        <end position="151"/>
    </location>
</feature>
<proteinExistence type="predicted"/>
<dbReference type="Gene3D" id="3.40.50.150">
    <property type="entry name" value="Vaccinia Virus protein VP39"/>
    <property type="match status" value="1"/>
</dbReference>
<gene>
    <name evidence="2" type="ORF">D5018_00965</name>
</gene>
<dbReference type="EMBL" id="QZEI01000001">
    <property type="protein sequence ID" value="RLV61766.1"/>
    <property type="molecule type" value="Genomic_DNA"/>
</dbReference>
<dbReference type="InterPro" id="IPR016584">
    <property type="entry name" value="MeTrfase_VrtF"/>
</dbReference>
<keyword evidence="2" id="KW-0808">Transferase</keyword>
<reference evidence="2 3" key="1">
    <citation type="submission" date="2018-09" db="EMBL/GenBank/DDBJ databases">
        <title>Phylogeny of the Shewanellaceae, and recommendation for two new genera, Pseudoshewanella and Parashewanella.</title>
        <authorList>
            <person name="Wang G."/>
        </authorList>
    </citation>
    <scope>NUCLEOTIDE SEQUENCE [LARGE SCALE GENOMIC DNA]</scope>
    <source>
        <strain evidence="2 3">C51</strain>
    </source>
</reference>
<keyword evidence="2" id="KW-0489">Methyltransferase</keyword>
<evidence type="ECO:0000313" key="3">
    <source>
        <dbReference type="Proteomes" id="UP000281474"/>
    </source>
</evidence>
<dbReference type="GO" id="GO:0032259">
    <property type="term" value="P:methylation"/>
    <property type="evidence" value="ECO:0007669"/>
    <property type="project" value="UniProtKB-KW"/>
</dbReference>
<evidence type="ECO:0000259" key="1">
    <source>
        <dbReference type="Pfam" id="PF08242"/>
    </source>
</evidence>
<name>A0A3L8Q271_9GAMM</name>
<keyword evidence="3" id="KW-1185">Reference proteome</keyword>
<comment type="caution">
    <text evidence="2">The sequence shown here is derived from an EMBL/GenBank/DDBJ whole genome shotgun (WGS) entry which is preliminary data.</text>
</comment>
<dbReference type="PIRSF" id="PIRSF011491">
    <property type="entry name" value="Mtase_YbcY_prd"/>
    <property type="match status" value="1"/>
</dbReference>
<dbReference type="GO" id="GO:0008168">
    <property type="term" value="F:methyltransferase activity"/>
    <property type="evidence" value="ECO:0007669"/>
    <property type="project" value="UniProtKB-KW"/>
</dbReference>
<dbReference type="Pfam" id="PF08242">
    <property type="entry name" value="Methyltransf_12"/>
    <property type="match status" value="1"/>
</dbReference>
<dbReference type="SUPFAM" id="SSF53335">
    <property type="entry name" value="S-adenosyl-L-methionine-dependent methyltransferases"/>
    <property type="match status" value="1"/>
</dbReference>
<dbReference type="AlphaFoldDB" id="A0A3L8Q271"/>
<dbReference type="InterPro" id="IPR029063">
    <property type="entry name" value="SAM-dependent_MTases_sf"/>
</dbReference>
<dbReference type="Proteomes" id="UP000281474">
    <property type="component" value="Unassembled WGS sequence"/>
</dbReference>
<protein>
    <submittedName>
        <fullName evidence="2">Class I SAM-dependent methyltransferase</fullName>
    </submittedName>
</protein>
<dbReference type="OrthoDB" id="507855at2"/>